<name>A0ABZ1AL40_AROEV</name>
<dbReference type="PANTHER" id="PTHR38036">
    <property type="entry name" value="UPF0250 PROTEIN YBED"/>
    <property type="match status" value="1"/>
</dbReference>
<accession>A0ABZ1AL40</accession>
<sequence>MADQNPETLLEFPCDFPIKIMGARVDEFAQVVVDVVRRHAPEFDPATVQMRPSSKGNYISLTCTVRAESKAQLDALYRDLSAHPLVKVVL</sequence>
<dbReference type="Gene3D" id="3.30.70.260">
    <property type="match status" value="1"/>
</dbReference>
<dbReference type="InterPro" id="IPR007454">
    <property type="entry name" value="UPF0250_YbeD-like"/>
</dbReference>
<reference evidence="3 4" key="1">
    <citation type="submission" date="2023-12" db="EMBL/GenBank/DDBJ databases">
        <title>A. evansii MAY27, complete genome.</title>
        <authorList>
            <person name="Wang Y."/>
        </authorList>
    </citation>
    <scope>NUCLEOTIDE SEQUENCE [LARGE SCALE GENOMIC DNA]</scope>
    <source>
        <strain evidence="3 4">MAY27</strain>
    </source>
</reference>
<gene>
    <name evidence="3" type="ORF">U5817_00685</name>
</gene>
<dbReference type="PANTHER" id="PTHR38036:SF1">
    <property type="entry name" value="UPF0250 PROTEIN YBED"/>
    <property type="match status" value="1"/>
</dbReference>
<organism evidence="3 4">
    <name type="scientific">Aromatoleum evansii</name>
    <name type="common">Azoarcus evansii</name>
    <dbReference type="NCBI Taxonomy" id="59406"/>
    <lineage>
        <taxon>Bacteria</taxon>
        <taxon>Pseudomonadati</taxon>
        <taxon>Pseudomonadota</taxon>
        <taxon>Betaproteobacteria</taxon>
        <taxon>Rhodocyclales</taxon>
        <taxon>Rhodocyclaceae</taxon>
        <taxon>Aromatoleum</taxon>
    </lineage>
</organism>
<proteinExistence type="inferred from homology"/>
<dbReference type="Pfam" id="PF04359">
    <property type="entry name" value="DUF493"/>
    <property type="match status" value="1"/>
</dbReference>
<evidence type="ECO:0000256" key="2">
    <source>
        <dbReference type="HAMAP-Rule" id="MF_00659"/>
    </source>
</evidence>
<dbReference type="Proteomes" id="UP001626593">
    <property type="component" value="Chromosome"/>
</dbReference>
<keyword evidence="4" id="KW-1185">Reference proteome</keyword>
<protein>
    <recommendedName>
        <fullName evidence="2">UPF0250 protein U5817_00685</fullName>
    </recommendedName>
</protein>
<dbReference type="HAMAP" id="MF_00659">
    <property type="entry name" value="UPF0250"/>
    <property type="match status" value="1"/>
</dbReference>
<comment type="similarity">
    <text evidence="1 2">Belongs to the UPF0250 family.</text>
</comment>
<evidence type="ECO:0000256" key="1">
    <source>
        <dbReference type="ARBA" id="ARBA00008460"/>
    </source>
</evidence>
<dbReference type="SUPFAM" id="SSF117991">
    <property type="entry name" value="YbeD/HP0495-like"/>
    <property type="match status" value="1"/>
</dbReference>
<dbReference type="RefSeq" id="WP_169125690.1">
    <property type="nucleotide sequence ID" value="NZ_CAWPLS010000286.1"/>
</dbReference>
<evidence type="ECO:0000313" key="4">
    <source>
        <dbReference type="Proteomes" id="UP001626593"/>
    </source>
</evidence>
<dbReference type="InterPro" id="IPR027471">
    <property type="entry name" value="YbeD-like_sf"/>
</dbReference>
<evidence type="ECO:0000313" key="3">
    <source>
        <dbReference type="EMBL" id="WRL46591.1"/>
    </source>
</evidence>
<dbReference type="EMBL" id="CP141259">
    <property type="protein sequence ID" value="WRL46591.1"/>
    <property type="molecule type" value="Genomic_DNA"/>
</dbReference>